<keyword evidence="10" id="KW-1185">Reference proteome</keyword>
<keyword evidence="8" id="KW-0137">Centromere</keyword>
<dbReference type="GO" id="GO:0051301">
    <property type="term" value="P:cell division"/>
    <property type="evidence" value="ECO:0007669"/>
    <property type="project" value="UniProtKB-KW"/>
</dbReference>
<keyword evidence="6" id="KW-0175">Coiled coil</keyword>
<sequence>MAQDLKKPFKDSLSDIKERMKEKRNQKWIKLGKTSQISTVKCKITSKMLKYLNSFHILFFLQPS</sequence>
<comment type="similarity">
    <text evidence="2">Belongs to the shugoshin family.</text>
</comment>
<keyword evidence="4" id="KW-0132">Cell division</keyword>
<reference evidence="9" key="2">
    <citation type="submission" date="2025-09" db="UniProtKB">
        <authorList>
            <consortium name="Ensembl"/>
        </authorList>
    </citation>
    <scope>IDENTIFICATION</scope>
</reference>
<dbReference type="GO" id="GO:0007059">
    <property type="term" value="P:chromosome segregation"/>
    <property type="evidence" value="ECO:0007669"/>
    <property type="project" value="UniProtKB-KW"/>
</dbReference>
<accession>A0A8C0EMH4</accession>
<proteinExistence type="inferred from homology"/>
<evidence type="ECO:0000256" key="8">
    <source>
        <dbReference type="ARBA" id="ARBA00023328"/>
    </source>
</evidence>
<evidence type="ECO:0000313" key="10">
    <source>
        <dbReference type="Proteomes" id="UP000694567"/>
    </source>
</evidence>
<evidence type="ECO:0000256" key="4">
    <source>
        <dbReference type="ARBA" id="ARBA00022618"/>
    </source>
</evidence>
<dbReference type="Proteomes" id="UP000694567">
    <property type="component" value="Unplaced"/>
</dbReference>
<keyword evidence="5" id="KW-0159">Chromosome partition</keyword>
<organism evidence="9 10">
    <name type="scientific">Bubo bubo</name>
    <name type="common">Eurasian eagle-owl</name>
    <name type="synonym">Strix bubo</name>
    <dbReference type="NCBI Taxonomy" id="30461"/>
    <lineage>
        <taxon>Eukaryota</taxon>
        <taxon>Metazoa</taxon>
        <taxon>Chordata</taxon>
        <taxon>Craniata</taxon>
        <taxon>Vertebrata</taxon>
        <taxon>Euteleostomi</taxon>
        <taxon>Archelosauria</taxon>
        <taxon>Archosauria</taxon>
        <taxon>Dinosauria</taxon>
        <taxon>Saurischia</taxon>
        <taxon>Theropoda</taxon>
        <taxon>Coelurosauria</taxon>
        <taxon>Aves</taxon>
        <taxon>Neognathae</taxon>
        <taxon>Neoaves</taxon>
        <taxon>Telluraves</taxon>
        <taxon>Strigiformes</taxon>
        <taxon>Strigidae</taxon>
        <taxon>Bubo</taxon>
    </lineage>
</organism>
<evidence type="ECO:0000256" key="5">
    <source>
        <dbReference type="ARBA" id="ARBA00022829"/>
    </source>
</evidence>
<keyword evidence="3" id="KW-0158">Chromosome</keyword>
<evidence type="ECO:0000256" key="1">
    <source>
        <dbReference type="ARBA" id="ARBA00004584"/>
    </source>
</evidence>
<dbReference type="Ensembl" id="ENSBOBT00000006618.1">
    <property type="protein sequence ID" value="ENSBOBP00000006448.1"/>
    <property type="gene ID" value="ENSBOBG00000004234.1"/>
</dbReference>
<dbReference type="PANTHER" id="PTHR21577">
    <property type="entry name" value="SHUGOSHIN"/>
    <property type="match status" value="1"/>
</dbReference>
<dbReference type="PANTHER" id="PTHR21577:SF3">
    <property type="entry name" value="SHUGOSHIN 1-RELATED"/>
    <property type="match status" value="1"/>
</dbReference>
<dbReference type="GO" id="GO:0000775">
    <property type="term" value="C:chromosome, centromeric region"/>
    <property type="evidence" value="ECO:0007669"/>
    <property type="project" value="UniProtKB-SubCell"/>
</dbReference>
<comment type="subcellular location">
    <subcellularLocation>
        <location evidence="1">Chromosome</location>
        <location evidence="1">Centromere</location>
    </subcellularLocation>
</comment>
<dbReference type="InterPro" id="IPR038889">
    <property type="entry name" value="Shugoshin1/2"/>
</dbReference>
<keyword evidence="7" id="KW-0131">Cell cycle</keyword>
<protein>
    <submittedName>
        <fullName evidence="9">Uncharacterized protein</fullName>
    </submittedName>
</protein>
<reference evidence="9" key="1">
    <citation type="submission" date="2025-08" db="UniProtKB">
        <authorList>
            <consortium name="Ensembl"/>
        </authorList>
    </citation>
    <scope>IDENTIFICATION</scope>
</reference>
<evidence type="ECO:0000256" key="2">
    <source>
        <dbReference type="ARBA" id="ARBA00010845"/>
    </source>
</evidence>
<evidence type="ECO:0000256" key="6">
    <source>
        <dbReference type="ARBA" id="ARBA00023054"/>
    </source>
</evidence>
<dbReference type="AlphaFoldDB" id="A0A8C0EMH4"/>
<evidence type="ECO:0000313" key="9">
    <source>
        <dbReference type="Ensembl" id="ENSBOBP00000006448.1"/>
    </source>
</evidence>
<name>A0A8C0EMH4_BUBBB</name>
<evidence type="ECO:0000256" key="3">
    <source>
        <dbReference type="ARBA" id="ARBA00022454"/>
    </source>
</evidence>
<evidence type="ECO:0000256" key="7">
    <source>
        <dbReference type="ARBA" id="ARBA00023306"/>
    </source>
</evidence>